<evidence type="ECO:0000313" key="1">
    <source>
        <dbReference type="EMBL" id="MED6245995.1"/>
    </source>
</evidence>
<protein>
    <submittedName>
        <fullName evidence="1">Uncharacterized protein</fullName>
    </submittedName>
</protein>
<proteinExistence type="predicted"/>
<keyword evidence="2" id="KW-1185">Reference proteome</keyword>
<evidence type="ECO:0000313" key="2">
    <source>
        <dbReference type="Proteomes" id="UP001345963"/>
    </source>
</evidence>
<gene>
    <name evidence="1" type="ORF">ATANTOWER_011455</name>
</gene>
<accession>A0ABU7B8R0</accession>
<name>A0ABU7B8R0_9TELE</name>
<comment type="caution">
    <text evidence="1">The sequence shown here is derived from an EMBL/GenBank/DDBJ whole genome shotgun (WGS) entry which is preliminary data.</text>
</comment>
<dbReference type="Proteomes" id="UP001345963">
    <property type="component" value="Unassembled WGS sequence"/>
</dbReference>
<sequence length="74" mass="8397">MVILEELQTSMVQDREDAGSISLKDLQLELKNQKNQNQLFNFPMMSHKSHRAGVFGSGLEVASLELYGTKTRAW</sequence>
<reference evidence="1 2" key="1">
    <citation type="submission" date="2021-07" db="EMBL/GenBank/DDBJ databases">
        <authorList>
            <person name="Palmer J.M."/>
        </authorList>
    </citation>
    <scope>NUCLEOTIDE SEQUENCE [LARGE SCALE GENOMIC DNA]</scope>
    <source>
        <strain evidence="1 2">AT_MEX2019</strain>
        <tissue evidence="1">Muscle</tissue>
    </source>
</reference>
<dbReference type="EMBL" id="JAHUTI010041823">
    <property type="protein sequence ID" value="MED6245995.1"/>
    <property type="molecule type" value="Genomic_DNA"/>
</dbReference>
<organism evidence="1 2">
    <name type="scientific">Ataeniobius toweri</name>
    <dbReference type="NCBI Taxonomy" id="208326"/>
    <lineage>
        <taxon>Eukaryota</taxon>
        <taxon>Metazoa</taxon>
        <taxon>Chordata</taxon>
        <taxon>Craniata</taxon>
        <taxon>Vertebrata</taxon>
        <taxon>Euteleostomi</taxon>
        <taxon>Actinopterygii</taxon>
        <taxon>Neopterygii</taxon>
        <taxon>Teleostei</taxon>
        <taxon>Neoteleostei</taxon>
        <taxon>Acanthomorphata</taxon>
        <taxon>Ovalentaria</taxon>
        <taxon>Atherinomorphae</taxon>
        <taxon>Cyprinodontiformes</taxon>
        <taxon>Goodeidae</taxon>
        <taxon>Ataeniobius</taxon>
    </lineage>
</organism>